<dbReference type="Proteomes" id="UP000298327">
    <property type="component" value="Unassembled WGS sequence"/>
</dbReference>
<feature type="region of interest" description="Disordered" evidence="1">
    <location>
        <begin position="1"/>
        <end position="22"/>
    </location>
</feature>
<evidence type="ECO:0000256" key="2">
    <source>
        <dbReference type="SAM" id="Phobius"/>
    </source>
</evidence>
<organism evidence="3 4">
    <name type="scientific">Dentipellis fragilis</name>
    <dbReference type="NCBI Taxonomy" id="205917"/>
    <lineage>
        <taxon>Eukaryota</taxon>
        <taxon>Fungi</taxon>
        <taxon>Dikarya</taxon>
        <taxon>Basidiomycota</taxon>
        <taxon>Agaricomycotina</taxon>
        <taxon>Agaricomycetes</taxon>
        <taxon>Russulales</taxon>
        <taxon>Hericiaceae</taxon>
        <taxon>Dentipellis</taxon>
    </lineage>
</organism>
<keyword evidence="4" id="KW-1185">Reference proteome</keyword>
<name>A0A4Y9YMS8_9AGAM</name>
<feature type="compositionally biased region" description="Acidic residues" evidence="1">
    <location>
        <begin position="9"/>
        <end position="18"/>
    </location>
</feature>
<protein>
    <submittedName>
        <fullName evidence="3">Uncharacterized protein</fullName>
    </submittedName>
</protein>
<feature type="region of interest" description="Disordered" evidence="1">
    <location>
        <begin position="928"/>
        <end position="948"/>
    </location>
</feature>
<keyword evidence="2" id="KW-1133">Transmembrane helix</keyword>
<accession>A0A4Y9YMS8</accession>
<comment type="caution">
    <text evidence="3">The sequence shown here is derived from an EMBL/GenBank/DDBJ whole genome shotgun (WGS) entry which is preliminary data.</text>
</comment>
<dbReference type="EMBL" id="SEOQ01000439">
    <property type="protein sequence ID" value="TFY62937.1"/>
    <property type="molecule type" value="Genomic_DNA"/>
</dbReference>
<reference evidence="3 4" key="1">
    <citation type="submission" date="2019-02" db="EMBL/GenBank/DDBJ databases">
        <title>Genome sequencing of the rare red list fungi Dentipellis fragilis.</title>
        <authorList>
            <person name="Buettner E."/>
            <person name="Kellner H."/>
        </authorList>
    </citation>
    <scope>NUCLEOTIDE SEQUENCE [LARGE SCALE GENOMIC DNA]</scope>
    <source>
        <strain evidence="3 4">DSM 105465</strain>
    </source>
</reference>
<sequence length="948" mass="103712">RAYPRLRNDDDDDDEDPFADASAVPIYVPSSAPRRTDVRVEPATVTVTETETVAPAVRDMRARAVACMLLSRGGTGGRPMRRRTPLPRQYVRSGLSATPPSVPLTILTRAPDPDPGLGSGLSDCLQYTDPRIHIHTHTHARVLRIASPDSRSPPSNVLHRASRRTTPAYDSDSLFYVVRRERRRGHVEVYRARSRTLVPIGSRIAMHPSPRPSPRSVPSVPHLHLWDFLLSVYLSLSLLSSPLLPRRGSWGTSVRCRQPLRIHSPSAMLSTVHPDLELRLKTRDSNSHSPSSSSPRASVIGLSYASSVPVNGADVGVGADGGGDGGDGLLGVGSRESGGGRRSRVRGLSWCLRGCLQGEVRLFISVFVPVFALALALGFISWTTDDGMEDWDLGPNAGAVAVTLHPASCILHPRPSSKASLSSSGLRCRMRGPHVRVTSSSTSIFADARCFRVRRYACGCRYRKAEEEVTVTVTVTKAKAEYAPSDSHDVPRPTLSSTFHGQQRVIEPLRSGGMLPWDGLRAVGLSDGRRRVAMNPTGHRTDMVKELMHAHVRGRERRWAEDLHDVSRLGPALEYDTNTIRMLLAWDLGLRSARSGSGAAAAAESGRHYSSTRVGFEIRTTASCRELESSRCCVGCEAVCGAPGSGDAGCGMRISGLKRSGFGIRDLGRTRFRIGRPRPLAHTPRIMRHAWHPPSSIAVSKLKHKRGHERMSSQPCPSRAPHKACDFSADFFLDGSSQHCTRGYLRARTDEHCRIHSDCRAINRVVCAEYLCSPQAREPDPWPPPSTSIFPASLPYALARYRAMFVDMPAARSPAHSRCPGSIRRTWYPLVAQISDNLPFSIITDPPHPSPSIPCTSANGQTGPRAALRDFMSLDDVLEDRRVSNIRRSSADLHPSPPPWHVSLVPRVPASTCTRTFCSHRLAKHHPTSSTFAHRNASPHIEPGAAQS</sequence>
<dbReference type="AlphaFoldDB" id="A0A4Y9YMS8"/>
<feature type="transmembrane region" description="Helical" evidence="2">
    <location>
        <begin position="362"/>
        <end position="382"/>
    </location>
</feature>
<proteinExistence type="predicted"/>
<keyword evidence="2" id="KW-0472">Membrane</keyword>
<evidence type="ECO:0000256" key="1">
    <source>
        <dbReference type="SAM" id="MobiDB-lite"/>
    </source>
</evidence>
<evidence type="ECO:0000313" key="4">
    <source>
        <dbReference type="Proteomes" id="UP000298327"/>
    </source>
</evidence>
<gene>
    <name evidence="3" type="ORF">EVG20_g6524</name>
</gene>
<evidence type="ECO:0000313" key="3">
    <source>
        <dbReference type="EMBL" id="TFY62937.1"/>
    </source>
</evidence>
<keyword evidence="2" id="KW-0812">Transmembrane</keyword>
<feature type="non-terminal residue" evidence="3">
    <location>
        <position position="1"/>
    </location>
</feature>